<keyword evidence="3" id="KW-0964">Secreted</keyword>
<comment type="subcellular location">
    <subcellularLocation>
        <location evidence="1">Secreted</location>
    </subcellularLocation>
</comment>
<evidence type="ECO:0000256" key="1">
    <source>
        <dbReference type="ARBA" id="ARBA00004613"/>
    </source>
</evidence>
<dbReference type="GO" id="GO:0017171">
    <property type="term" value="F:serine hydrolase activity"/>
    <property type="evidence" value="ECO:0007669"/>
    <property type="project" value="TreeGrafter"/>
</dbReference>
<reference evidence="7 8" key="1">
    <citation type="submission" date="2022-12" db="EMBL/GenBank/DDBJ databases">
        <title>Chromosome-level genome assembly of true bugs.</title>
        <authorList>
            <person name="Ma L."/>
            <person name="Li H."/>
        </authorList>
    </citation>
    <scope>NUCLEOTIDE SEQUENCE [LARGE SCALE GENOMIC DNA]</scope>
    <source>
        <strain evidence="7">Lab_2022b</strain>
    </source>
</reference>
<comment type="caution">
    <text evidence="7">The sequence shown here is derived from an EMBL/GenBank/DDBJ whole genome shotgun (WGS) entry which is preliminary data.</text>
</comment>
<sequence length="338" mass="38622">MSPIFTWAAFFCLFYSHVHYVLCSEKTNSDLFKNKLEENEAFELKESLNFSAEVKFYLYTRKNPLDYEQILLDNLYYSKWTHFDAKKSIKVLVHGWKSTYRSAYNILLKNAYLTQYDTNVIIADWSKYSKLWYFPARHVVNNVAEVIADMIDQLCDYYNINADNIHIVGHSLGAHVAGIAGLKTKKKVARVTGLDPAGPDFSIKDKQRISTESAKFVDIMHTDGGSAGFFHPLGHVDFYPNGGTAIQPGCGLDILTLRSHRRAYWLFAESITTPDGFSAVQCDSWSDYKNQKCEGGNRTFMGEHVSPNARGKYFLRTNSRTPFALETLKITSGYEYLY</sequence>
<dbReference type="Proteomes" id="UP001461498">
    <property type="component" value="Unassembled WGS sequence"/>
</dbReference>
<dbReference type="Pfam" id="PF00151">
    <property type="entry name" value="Lipase"/>
    <property type="match status" value="1"/>
</dbReference>
<accession>A0AAW1DCE1</accession>
<evidence type="ECO:0000256" key="5">
    <source>
        <dbReference type="SAM" id="SignalP"/>
    </source>
</evidence>
<evidence type="ECO:0000256" key="2">
    <source>
        <dbReference type="ARBA" id="ARBA00010701"/>
    </source>
</evidence>
<dbReference type="PANTHER" id="PTHR11610:SF173">
    <property type="entry name" value="LIPASE DOMAIN-CONTAINING PROTEIN-RELATED"/>
    <property type="match status" value="1"/>
</dbReference>
<dbReference type="CDD" id="cd00707">
    <property type="entry name" value="Pancreat_lipase_like"/>
    <property type="match status" value="1"/>
</dbReference>
<dbReference type="GO" id="GO:0005615">
    <property type="term" value="C:extracellular space"/>
    <property type="evidence" value="ECO:0007669"/>
    <property type="project" value="TreeGrafter"/>
</dbReference>
<dbReference type="PRINTS" id="PR00821">
    <property type="entry name" value="TAGLIPASE"/>
</dbReference>
<feature type="domain" description="Lipase" evidence="6">
    <location>
        <begin position="38"/>
        <end position="323"/>
    </location>
</feature>
<keyword evidence="8" id="KW-1185">Reference proteome</keyword>
<dbReference type="GO" id="GO:0016042">
    <property type="term" value="P:lipid catabolic process"/>
    <property type="evidence" value="ECO:0007669"/>
    <property type="project" value="TreeGrafter"/>
</dbReference>
<dbReference type="InterPro" id="IPR000734">
    <property type="entry name" value="TAG_lipase"/>
</dbReference>
<evidence type="ECO:0000313" key="8">
    <source>
        <dbReference type="Proteomes" id="UP001461498"/>
    </source>
</evidence>
<evidence type="ECO:0000259" key="6">
    <source>
        <dbReference type="Pfam" id="PF00151"/>
    </source>
</evidence>
<dbReference type="SUPFAM" id="SSF53474">
    <property type="entry name" value="alpha/beta-Hydrolases"/>
    <property type="match status" value="1"/>
</dbReference>
<dbReference type="InterPro" id="IPR029058">
    <property type="entry name" value="AB_hydrolase_fold"/>
</dbReference>
<dbReference type="GO" id="GO:0016298">
    <property type="term" value="F:lipase activity"/>
    <property type="evidence" value="ECO:0007669"/>
    <property type="project" value="InterPro"/>
</dbReference>
<dbReference type="Gene3D" id="3.40.50.1820">
    <property type="entry name" value="alpha/beta hydrolase"/>
    <property type="match status" value="1"/>
</dbReference>
<evidence type="ECO:0000256" key="3">
    <source>
        <dbReference type="ARBA" id="ARBA00022525"/>
    </source>
</evidence>
<organism evidence="7 8">
    <name type="scientific">Rhynocoris fuscipes</name>
    <dbReference type="NCBI Taxonomy" id="488301"/>
    <lineage>
        <taxon>Eukaryota</taxon>
        <taxon>Metazoa</taxon>
        <taxon>Ecdysozoa</taxon>
        <taxon>Arthropoda</taxon>
        <taxon>Hexapoda</taxon>
        <taxon>Insecta</taxon>
        <taxon>Pterygota</taxon>
        <taxon>Neoptera</taxon>
        <taxon>Paraneoptera</taxon>
        <taxon>Hemiptera</taxon>
        <taxon>Heteroptera</taxon>
        <taxon>Panheteroptera</taxon>
        <taxon>Cimicomorpha</taxon>
        <taxon>Reduviidae</taxon>
        <taxon>Harpactorinae</taxon>
        <taxon>Harpactorini</taxon>
        <taxon>Rhynocoris</taxon>
    </lineage>
</organism>
<dbReference type="FunFam" id="3.40.50.1820:FF:000076">
    <property type="entry name" value="phospholipase A1"/>
    <property type="match status" value="1"/>
</dbReference>
<dbReference type="InterPro" id="IPR013818">
    <property type="entry name" value="Lipase"/>
</dbReference>
<dbReference type="InterPro" id="IPR033906">
    <property type="entry name" value="Lipase_N"/>
</dbReference>
<comment type="similarity">
    <text evidence="2 4">Belongs to the AB hydrolase superfamily. Lipase family.</text>
</comment>
<evidence type="ECO:0000313" key="7">
    <source>
        <dbReference type="EMBL" id="KAK9507400.1"/>
    </source>
</evidence>
<dbReference type="PANTHER" id="PTHR11610">
    <property type="entry name" value="LIPASE"/>
    <property type="match status" value="1"/>
</dbReference>
<dbReference type="AlphaFoldDB" id="A0AAW1DCE1"/>
<gene>
    <name evidence="7" type="ORF">O3M35_007263</name>
</gene>
<dbReference type="EMBL" id="JAPXFL010000004">
    <property type="protein sequence ID" value="KAK9507400.1"/>
    <property type="molecule type" value="Genomic_DNA"/>
</dbReference>
<feature type="chain" id="PRO_5043587085" description="Lipase domain-containing protein" evidence="5">
    <location>
        <begin position="24"/>
        <end position="338"/>
    </location>
</feature>
<name>A0AAW1DCE1_9HEMI</name>
<evidence type="ECO:0000256" key="4">
    <source>
        <dbReference type="RuleBase" id="RU004262"/>
    </source>
</evidence>
<proteinExistence type="inferred from homology"/>
<keyword evidence="5" id="KW-0732">Signal</keyword>
<protein>
    <recommendedName>
        <fullName evidence="6">Lipase domain-containing protein</fullName>
    </recommendedName>
</protein>
<feature type="signal peptide" evidence="5">
    <location>
        <begin position="1"/>
        <end position="23"/>
    </location>
</feature>